<dbReference type="PANTHER" id="PTHR33964">
    <property type="entry name" value="RE45066P-RELATED"/>
    <property type="match status" value="1"/>
</dbReference>
<evidence type="ECO:0000313" key="2">
    <source>
        <dbReference type="RefSeq" id="XP_027195589.1"/>
    </source>
</evidence>
<name>A0A6P6XUK0_DERPT</name>
<dbReference type="KEGG" id="dpte:113790160"/>
<sequence>MEQFKRWILTLILLFNILNNVSASDNCPSPLKIDRECASNFLYFGKRDAILAFDEELYAQNCDAYEDGMICLNDFIDNCLHDTARMAADALYGTVTKQFNRRCSNETIRKKFIEHSQCLRDRSKMEKFHQCGDYYFQRIHQIQNIPERDYHISAACCSMAYFHSCIDENNRQLCNDHENDGKFWSKTFDEMSGDVSLFCYSFETKENCMKNFPKDIWDKFLDEPIYALDQQTLRRRWKFVSLIMSNIDVATKFKL</sequence>
<dbReference type="Proteomes" id="UP000515146">
    <property type="component" value="Unplaced"/>
</dbReference>
<dbReference type="AlphaFoldDB" id="A0A6P6XUK0"/>
<dbReference type="OrthoDB" id="6483527at2759"/>
<proteinExistence type="predicted"/>
<accession>A0A6P6XUK0</accession>
<dbReference type="GeneID" id="113790160"/>
<dbReference type="RefSeq" id="XP_027195589.1">
    <property type="nucleotide sequence ID" value="XM_027339788.1"/>
</dbReference>
<keyword evidence="1" id="KW-1185">Reference proteome</keyword>
<organism evidence="1 2">
    <name type="scientific">Dermatophagoides pteronyssinus</name>
    <name type="common">European house dust mite</name>
    <dbReference type="NCBI Taxonomy" id="6956"/>
    <lineage>
        <taxon>Eukaryota</taxon>
        <taxon>Metazoa</taxon>
        <taxon>Ecdysozoa</taxon>
        <taxon>Arthropoda</taxon>
        <taxon>Chelicerata</taxon>
        <taxon>Arachnida</taxon>
        <taxon>Acari</taxon>
        <taxon>Acariformes</taxon>
        <taxon>Sarcoptiformes</taxon>
        <taxon>Astigmata</taxon>
        <taxon>Psoroptidia</taxon>
        <taxon>Analgoidea</taxon>
        <taxon>Pyroglyphidae</taxon>
        <taxon>Dermatophagoidinae</taxon>
        <taxon>Dermatophagoides</taxon>
    </lineage>
</organism>
<gene>
    <name evidence="2" type="primary">LOC113790160</name>
</gene>
<dbReference type="InParanoid" id="A0A6P6XUK0"/>
<protein>
    <submittedName>
        <fullName evidence="2">Uncharacterized protein LOC113790160</fullName>
    </submittedName>
</protein>
<dbReference type="OMA" id="NCIRERN"/>
<dbReference type="PANTHER" id="PTHR33964:SF1">
    <property type="entry name" value="RE45066P"/>
    <property type="match status" value="1"/>
</dbReference>
<evidence type="ECO:0000313" key="1">
    <source>
        <dbReference type="Proteomes" id="UP000515146"/>
    </source>
</evidence>
<reference evidence="2" key="1">
    <citation type="submission" date="2025-08" db="UniProtKB">
        <authorList>
            <consortium name="RefSeq"/>
        </authorList>
    </citation>
    <scope>IDENTIFICATION</scope>
    <source>
        <strain evidence="2">Airmid</strain>
    </source>
</reference>